<dbReference type="AlphaFoldDB" id="A0A371D8G4"/>
<evidence type="ECO:0000313" key="2">
    <source>
        <dbReference type="EMBL" id="RDX48782.1"/>
    </source>
</evidence>
<gene>
    <name evidence="2" type="ORF">OH76DRAFT_1404327</name>
</gene>
<reference evidence="2 3" key="1">
    <citation type="journal article" date="2018" name="Biotechnol. Biofuels">
        <title>Integrative visual omics of the white-rot fungus Polyporus brumalis exposes the biotechnological potential of its oxidative enzymes for delignifying raw plant biomass.</title>
        <authorList>
            <person name="Miyauchi S."/>
            <person name="Rancon A."/>
            <person name="Drula E."/>
            <person name="Hage H."/>
            <person name="Chaduli D."/>
            <person name="Favel A."/>
            <person name="Grisel S."/>
            <person name="Henrissat B."/>
            <person name="Herpoel-Gimbert I."/>
            <person name="Ruiz-Duenas F.J."/>
            <person name="Chevret D."/>
            <person name="Hainaut M."/>
            <person name="Lin J."/>
            <person name="Wang M."/>
            <person name="Pangilinan J."/>
            <person name="Lipzen A."/>
            <person name="Lesage-Meessen L."/>
            <person name="Navarro D."/>
            <person name="Riley R."/>
            <person name="Grigoriev I.V."/>
            <person name="Zhou S."/>
            <person name="Raouche S."/>
            <person name="Rosso M.N."/>
        </authorList>
    </citation>
    <scope>NUCLEOTIDE SEQUENCE [LARGE SCALE GENOMIC DNA]</scope>
    <source>
        <strain evidence="2 3">BRFM 1820</strain>
    </source>
</reference>
<dbReference type="EMBL" id="KZ857409">
    <property type="protein sequence ID" value="RDX48782.1"/>
    <property type="molecule type" value="Genomic_DNA"/>
</dbReference>
<name>A0A371D8G4_9APHY</name>
<accession>A0A371D8G4</accession>
<evidence type="ECO:0000256" key="1">
    <source>
        <dbReference type="SAM" id="MobiDB-lite"/>
    </source>
</evidence>
<organism evidence="2 3">
    <name type="scientific">Lentinus brumalis</name>
    <dbReference type="NCBI Taxonomy" id="2498619"/>
    <lineage>
        <taxon>Eukaryota</taxon>
        <taxon>Fungi</taxon>
        <taxon>Dikarya</taxon>
        <taxon>Basidiomycota</taxon>
        <taxon>Agaricomycotina</taxon>
        <taxon>Agaricomycetes</taxon>
        <taxon>Polyporales</taxon>
        <taxon>Polyporaceae</taxon>
        <taxon>Lentinus</taxon>
    </lineage>
</organism>
<keyword evidence="3" id="KW-1185">Reference proteome</keyword>
<dbReference type="Proteomes" id="UP000256964">
    <property type="component" value="Unassembled WGS sequence"/>
</dbReference>
<feature type="compositionally biased region" description="Polar residues" evidence="1">
    <location>
        <begin position="11"/>
        <end position="21"/>
    </location>
</feature>
<evidence type="ECO:0000313" key="3">
    <source>
        <dbReference type="Proteomes" id="UP000256964"/>
    </source>
</evidence>
<proteinExistence type="predicted"/>
<feature type="region of interest" description="Disordered" evidence="1">
    <location>
        <begin position="1"/>
        <end position="38"/>
    </location>
</feature>
<protein>
    <submittedName>
        <fullName evidence="2">Uncharacterized protein</fullName>
    </submittedName>
</protein>
<sequence length="69" mass="7697">MWRIPMPDSNLRVTSSASGMSRRNHHPFYPISSTPVPSRQTSFVTQCFFGNSQHTWAMANIAPLCEGNG</sequence>